<organism evidence="5 6">
    <name type="scientific">Gemmobacter aquatilis</name>
    <dbReference type="NCBI Taxonomy" id="933059"/>
    <lineage>
        <taxon>Bacteria</taxon>
        <taxon>Pseudomonadati</taxon>
        <taxon>Pseudomonadota</taxon>
        <taxon>Alphaproteobacteria</taxon>
        <taxon>Rhodobacterales</taxon>
        <taxon>Paracoccaceae</taxon>
        <taxon>Gemmobacter</taxon>
    </lineage>
</organism>
<feature type="chain" id="PRO_5011611094" evidence="3">
    <location>
        <begin position="23"/>
        <end position="374"/>
    </location>
</feature>
<dbReference type="Proteomes" id="UP000198761">
    <property type="component" value="Unassembled WGS sequence"/>
</dbReference>
<keyword evidence="6" id="KW-1185">Reference proteome</keyword>
<dbReference type="InterPro" id="IPR049712">
    <property type="entry name" value="Poly_export"/>
</dbReference>
<proteinExistence type="predicted"/>
<feature type="signal peptide" evidence="3">
    <location>
        <begin position="1"/>
        <end position="22"/>
    </location>
</feature>
<dbReference type="Gene3D" id="3.10.560.10">
    <property type="entry name" value="Outer membrane lipoprotein wza domain like"/>
    <property type="match status" value="2"/>
</dbReference>
<dbReference type="PANTHER" id="PTHR33619">
    <property type="entry name" value="POLYSACCHARIDE EXPORT PROTEIN GFCE-RELATED"/>
    <property type="match status" value="1"/>
</dbReference>
<keyword evidence="1 3" id="KW-0732">Signal</keyword>
<dbReference type="EMBL" id="FOCE01000001">
    <property type="protein sequence ID" value="SEM47568.1"/>
    <property type="molecule type" value="Genomic_DNA"/>
</dbReference>
<dbReference type="Gene3D" id="3.30.1950.10">
    <property type="entry name" value="wza like domain"/>
    <property type="match status" value="1"/>
</dbReference>
<gene>
    <name evidence="5" type="ORF">SAMN04488103_101253</name>
</gene>
<protein>
    <submittedName>
        <fullName evidence="5">Polysaccharide export outer membrane protein</fullName>
    </submittedName>
</protein>
<dbReference type="PANTHER" id="PTHR33619:SF3">
    <property type="entry name" value="POLYSACCHARIDE EXPORT PROTEIN GFCE-RELATED"/>
    <property type="match status" value="1"/>
</dbReference>
<evidence type="ECO:0000259" key="4">
    <source>
        <dbReference type="Pfam" id="PF02563"/>
    </source>
</evidence>
<name>A0A1H7YQI5_9RHOB</name>
<dbReference type="STRING" id="933059.SAMN04488103_101253"/>
<dbReference type="InterPro" id="IPR003715">
    <property type="entry name" value="Poly_export_N"/>
</dbReference>
<dbReference type="PROSITE" id="PS51257">
    <property type="entry name" value="PROKAR_LIPOPROTEIN"/>
    <property type="match status" value="1"/>
</dbReference>
<sequence>MRIPAGRLFLLTASLTFLSACADMPAGAPSAAQITKGATEEDATFAIYPVTRETLPRLKTWPRKGQPPVSGWISRAKGPSSQIVEPGDTMDLAIWDNSESSLITQTGQKVVQLNGIRVSPEGKVFLPYVDQVSVAKMSPDKARDTIQNRFAAIIPSAQVQITHTPGRESSVDLVSGVAKPGNYVMPDRDFTVLGLLAMGGGIVDGVENPQVRLMRGGKLYGVSADKLLKNPSLDTTLRGGDKVYVEKDGRYFLSLGAAGKEAQIPFPSDKINALDAATLIGGVQDNRANPKGVLVLRNYDPADLRGDSSGPSKERMIFALDLTTADGLFSAGEFEIMDRDLVLVTESSLMQTNAAIKMAYELLGIPTRINNVTN</sequence>
<evidence type="ECO:0000256" key="3">
    <source>
        <dbReference type="SAM" id="SignalP"/>
    </source>
</evidence>
<reference evidence="5 6" key="1">
    <citation type="submission" date="2016-10" db="EMBL/GenBank/DDBJ databases">
        <authorList>
            <person name="de Groot N.N."/>
        </authorList>
    </citation>
    <scope>NUCLEOTIDE SEQUENCE [LARGE SCALE GENOMIC DNA]</scope>
    <source>
        <strain evidence="5 6">DSM 3857</strain>
    </source>
</reference>
<dbReference type="GO" id="GO:0015159">
    <property type="term" value="F:polysaccharide transmembrane transporter activity"/>
    <property type="evidence" value="ECO:0007669"/>
    <property type="project" value="InterPro"/>
</dbReference>
<evidence type="ECO:0000313" key="5">
    <source>
        <dbReference type="EMBL" id="SEM47568.1"/>
    </source>
</evidence>
<evidence type="ECO:0000256" key="1">
    <source>
        <dbReference type="ARBA" id="ARBA00022729"/>
    </source>
</evidence>
<dbReference type="Pfam" id="PF02563">
    <property type="entry name" value="Poly_export"/>
    <property type="match status" value="1"/>
</dbReference>
<evidence type="ECO:0000313" key="6">
    <source>
        <dbReference type="Proteomes" id="UP000198761"/>
    </source>
</evidence>
<feature type="region of interest" description="Disordered" evidence="2">
    <location>
        <begin position="61"/>
        <end position="80"/>
    </location>
</feature>
<evidence type="ECO:0000256" key="2">
    <source>
        <dbReference type="SAM" id="MobiDB-lite"/>
    </source>
</evidence>
<accession>A0A1H7YQI5</accession>
<feature type="domain" description="Polysaccharide export protein N-terminal" evidence="4">
    <location>
        <begin position="80"/>
        <end position="162"/>
    </location>
</feature>
<dbReference type="AlphaFoldDB" id="A0A1H7YQI5"/>